<organism evidence="2 3">
    <name type="scientific">Clostridium moniliforme</name>
    <dbReference type="NCBI Taxonomy" id="39489"/>
    <lineage>
        <taxon>Bacteria</taxon>
        <taxon>Bacillati</taxon>
        <taxon>Bacillota</taxon>
        <taxon>Clostridia</taxon>
        <taxon>Eubacteriales</taxon>
        <taxon>Clostridiaceae</taxon>
        <taxon>Clostridium</taxon>
    </lineage>
</organism>
<keyword evidence="1" id="KW-0812">Transmembrane</keyword>
<keyword evidence="3" id="KW-1185">Reference proteome</keyword>
<evidence type="ECO:0000256" key="1">
    <source>
        <dbReference type="SAM" id="Phobius"/>
    </source>
</evidence>
<evidence type="ECO:0000313" key="2">
    <source>
        <dbReference type="EMBL" id="MBP1889208.1"/>
    </source>
</evidence>
<accession>A0ABS4EYX7</accession>
<protein>
    <submittedName>
        <fullName evidence="2">Uncharacterized protein</fullName>
    </submittedName>
</protein>
<name>A0ABS4EYX7_9CLOT</name>
<comment type="caution">
    <text evidence="2">The sequence shown here is derived from an EMBL/GenBank/DDBJ whole genome shotgun (WGS) entry which is preliminary data.</text>
</comment>
<sequence>MKGLLIISFYIVTVVVTAMLPIKLTSYMYKKKNILVNRWIYGAVGFSIVVLPNLFFDNIPKVINRVLLMVFLFLIMMFFETSRIKVEKYKMKTMFDYTWLAKRTVKKKV</sequence>
<feature type="transmembrane region" description="Helical" evidence="1">
    <location>
        <begin position="6"/>
        <end position="27"/>
    </location>
</feature>
<reference evidence="2 3" key="1">
    <citation type="submission" date="2021-03" db="EMBL/GenBank/DDBJ databases">
        <title>Genomic Encyclopedia of Type Strains, Phase IV (KMG-IV): sequencing the most valuable type-strain genomes for metagenomic binning, comparative biology and taxonomic classification.</title>
        <authorList>
            <person name="Goeker M."/>
        </authorList>
    </citation>
    <scope>NUCLEOTIDE SEQUENCE [LARGE SCALE GENOMIC DNA]</scope>
    <source>
        <strain evidence="2 3">DSM 3984</strain>
    </source>
</reference>
<keyword evidence="1" id="KW-1133">Transmembrane helix</keyword>
<gene>
    <name evidence="2" type="ORF">J2Z53_000789</name>
</gene>
<dbReference type="Proteomes" id="UP000783390">
    <property type="component" value="Unassembled WGS sequence"/>
</dbReference>
<keyword evidence="1" id="KW-0472">Membrane</keyword>
<feature type="transmembrane region" description="Helical" evidence="1">
    <location>
        <begin position="39"/>
        <end position="56"/>
    </location>
</feature>
<dbReference type="RefSeq" id="WP_209795927.1">
    <property type="nucleotide sequence ID" value="NZ_JAGGJZ010000002.1"/>
</dbReference>
<evidence type="ECO:0000313" key="3">
    <source>
        <dbReference type="Proteomes" id="UP000783390"/>
    </source>
</evidence>
<dbReference type="EMBL" id="JAGGJZ010000002">
    <property type="protein sequence ID" value="MBP1889208.1"/>
    <property type="molecule type" value="Genomic_DNA"/>
</dbReference>
<feature type="transmembrane region" description="Helical" evidence="1">
    <location>
        <begin position="62"/>
        <end position="82"/>
    </location>
</feature>
<proteinExistence type="predicted"/>